<evidence type="ECO:0008006" key="3">
    <source>
        <dbReference type="Google" id="ProtNLM"/>
    </source>
</evidence>
<reference evidence="2" key="1">
    <citation type="submission" date="2017-09" db="EMBL/GenBank/DDBJ databases">
        <title>Depth-based differentiation of microbial function through sediment-hosted aquifers and enrichment of novel symbionts in the deep terrestrial subsurface.</title>
        <authorList>
            <person name="Probst A.J."/>
            <person name="Ladd B."/>
            <person name="Jarett J.K."/>
            <person name="Geller-Mcgrath D.E."/>
            <person name="Sieber C.M.K."/>
            <person name="Emerson J.B."/>
            <person name="Anantharaman K."/>
            <person name="Thomas B.C."/>
            <person name="Malmstrom R."/>
            <person name="Stieglmeier M."/>
            <person name="Klingl A."/>
            <person name="Woyke T."/>
            <person name="Ryan C.M."/>
            <person name="Banfield J.F."/>
        </authorList>
    </citation>
    <scope>NUCLEOTIDE SEQUENCE [LARGE SCALE GENOMIC DNA]</scope>
</reference>
<dbReference type="AlphaFoldDB" id="A0A2M7FPH5"/>
<evidence type="ECO:0000313" key="1">
    <source>
        <dbReference type="EMBL" id="PIW07869.1"/>
    </source>
</evidence>
<organism evidence="1 2">
    <name type="scientific">Candidatus Collierbacteria bacterium CG17_big_fil_post_rev_8_21_14_2_50_45_7</name>
    <dbReference type="NCBI Taxonomy" id="1974536"/>
    <lineage>
        <taxon>Bacteria</taxon>
        <taxon>Candidatus Collieribacteriota</taxon>
    </lineage>
</organism>
<dbReference type="EMBL" id="PFFO01000088">
    <property type="protein sequence ID" value="PIW07869.1"/>
    <property type="molecule type" value="Genomic_DNA"/>
</dbReference>
<dbReference type="Gene3D" id="2.70.70.10">
    <property type="entry name" value="Glucose Permease (Domain IIA)"/>
    <property type="match status" value="1"/>
</dbReference>
<name>A0A2M7FPH5_9BACT</name>
<proteinExistence type="predicted"/>
<comment type="caution">
    <text evidence="1">The sequence shown here is derived from an EMBL/GenBank/DDBJ whole genome shotgun (WGS) entry which is preliminary data.</text>
</comment>
<accession>A0A2M7FPH5</accession>
<dbReference type="Proteomes" id="UP000230556">
    <property type="component" value="Unassembled WGS sequence"/>
</dbReference>
<protein>
    <recommendedName>
        <fullName evidence="3">Peptidase M23 domain-containing protein</fullName>
    </recommendedName>
</protein>
<evidence type="ECO:0000313" key="2">
    <source>
        <dbReference type="Proteomes" id="UP000230556"/>
    </source>
</evidence>
<gene>
    <name evidence="1" type="ORF">COW38_02025</name>
</gene>
<sequence length="126" mass="13820">MDYKTKTALILPFKGKLMVSNGGRLPETNNHNRPVDKGPQNQLYAYDFRTDTSGKEKTLEECGVFGIEVLSPGDGIVVQVISGAIDVMLGERDRSVGVGNTVIIDHRNGEFSLLCHFKHNSGLCQI</sequence>
<dbReference type="InterPro" id="IPR011055">
    <property type="entry name" value="Dup_hybrid_motif"/>
</dbReference>